<feature type="transmembrane region" description="Helical" evidence="1">
    <location>
        <begin position="154"/>
        <end position="176"/>
    </location>
</feature>
<feature type="transmembrane region" description="Helical" evidence="1">
    <location>
        <begin position="241"/>
        <end position="259"/>
    </location>
</feature>
<evidence type="ECO:0000256" key="1">
    <source>
        <dbReference type="SAM" id="Phobius"/>
    </source>
</evidence>
<keyword evidence="1" id="KW-0472">Membrane</keyword>
<dbReference type="VEuPathDB" id="MicrosporidiaDB:SLOPH_894"/>
<dbReference type="InParanoid" id="S7WBA2"/>
<evidence type="ECO:0000313" key="2">
    <source>
        <dbReference type="EMBL" id="EPR79087.1"/>
    </source>
</evidence>
<keyword evidence="1" id="KW-1133">Transmembrane helix</keyword>
<name>S7WBA2_SPRLO</name>
<dbReference type="AlphaFoldDB" id="S7WBA2"/>
<dbReference type="EMBL" id="ATCN01000407">
    <property type="protein sequence ID" value="EPR79087.1"/>
    <property type="molecule type" value="Genomic_DNA"/>
</dbReference>
<comment type="caution">
    <text evidence="2">The sequence shown here is derived from an EMBL/GenBank/DDBJ whole genome shotgun (WGS) entry which is preliminary data.</text>
</comment>
<feature type="transmembrane region" description="Helical" evidence="1">
    <location>
        <begin position="12"/>
        <end position="30"/>
    </location>
</feature>
<keyword evidence="1" id="KW-0812">Transmembrane</keyword>
<accession>S7WBA2</accession>
<protein>
    <recommendedName>
        <fullName evidence="4">Transporter</fullName>
    </recommendedName>
</protein>
<feature type="transmembrane region" description="Helical" evidence="1">
    <location>
        <begin position="63"/>
        <end position="87"/>
    </location>
</feature>
<feature type="transmembrane region" description="Helical" evidence="1">
    <location>
        <begin position="120"/>
        <end position="142"/>
    </location>
</feature>
<reference evidence="3" key="1">
    <citation type="journal article" date="2013" name="PLoS Genet.">
        <title>The genome of Spraguea lophii and the basis of host-microsporidian interactions.</title>
        <authorList>
            <person name="Campbell S.E."/>
            <person name="Williams T.A."/>
            <person name="Yousuf A."/>
            <person name="Soanes D.M."/>
            <person name="Paszkiewicz K.H."/>
            <person name="Williams B.A.P."/>
        </authorList>
    </citation>
    <scope>NUCLEOTIDE SEQUENCE [LARGE SCALE GENOMIC DNA]</scope>
    <source>
        <strain evidence="3">42_110</strain>
    </source>
</reference>
<dbReference type="Proteomes" id="UP000014978">
    <property type="component" value="Unassembled WGS sequence"/>
</dbReference>
<organism evidence="2 3">
    <name type="scientific">Spraguea lophii (strain 42_110)</name>
    <name type="common">Microsporidian parasite</name>
    <dbReference type="NCBI Taxonomy" id="1358809"/>
    <lineage>
        <taxon>Eukaryota</taxon>
        <taxon>Fungi</taxon>
        <taxon>Fungi incertae sedis</taxon>
        <taxon>Microsporidia</taxon>
        <taxon>Spragueidae</taxon>
        <taxon>Spraguea</taxon>
    </lineage>
</organism>
<feature type="transmembrane region" description="Helical" evidence="1">
    <location>
        <begin position="216"/>
        <end position="235"/>
    </location>
</feature>
<evidence type="ECO:0008006" key="4">
    <source>
        <dbReference type="Google" id="ProtNLM"/>
    </source>
</evidence>
<evidence type="ECO:0000313" key="3">
    <source>
        <dbReference type="Proteomes" id="UP000014978"/>
    </source>
</evidence>
<dbReference type="HOGENOM" id="CLU_1031235_0_0_1"/>
<feature type="transmembrane region" description="Helical" evidence="1">
    <location>
        <begin position="188"/>
        <end position="209"/>
    </location>
</feature>
<feature type="transmembrane region" description="Helical" evidence="1">
    <location>
        <begin position="94"/>
        <end position="114"/>
    </location>
</feature>
<gene>
    <name evidence="2" type="ORF">SLOPH_894</name>
</gene>
<proteinExistence type="predicted"/>
<sequence>MFDKYIKNYYFFAHYYYNLILQIIIIYILYSKQIQKYLTFSTIPLSVLKIYGQYTLIYTSRNFSAINTCIMEQTKYFFLTIGCIIFLKQKFKIYQYIAILIIMLSPIVVSITGFKGISVFNIFIGFSSVFCRSCFVLGIYYFKKVNKKYNIARLVLHINYIAFLTSFLIFIVLLITKKDNVVNSYKSVYHFLFTLLFTMKDIYSTCIIFKASAMNSSFFGSLAQIGIGILVSIVIDKDVKLTDIFIIIMTILGILLFNFKKIKEKFIKKK</sequence>
<keyword evidence="3" id="KW-1185">Reference proteome</keyword>
<feature type="transmembrane region" description="Helical" evidence="1">
    <location>
        <begin position="37"/>
        <end position="57"/>
    </location>
</feature>